<dbReference type="Pfam" id="PF24750">
    <property type="entry name" value="b-prop_At3g26010-like"/>
    <property type="match status" value="1"/>
</dbReference>
<dbReference type="InterPro" id="IPR056592">
    <property type="entry name" value="Beta-prop_At3g26010-like"/>
</dbReference>
<name>A0A328E3B8_9ASTE</name>
<dbReference type="InterPro" id="IPR055290">
    <property type="entry name" value="At3g26010-like"/>
</dbReference>
<accession>A0A328E3B8</accession>
<reference evidence="2 3" key="1">
    <citation type="submission" date="2018-06" db="EMBL/GenBank/DDBJ databases">
        <title>The Genome of Cuscuta australis (Dodder) Provides Insight into the Evolution of Plant Parasitism.</title>
        <authorList>
            <person name="Liu H."/>
        </authorList>
    </citation>
    <scope>NUCLEOTIDE SEQUENCE [LARGE SCALE GENOMIC DNA]</scope>
    <source>
        <strain evidence="3">cv. Yunnan</strain>
        <tissue evidence="2">Vines</tissue>
    </source>
</reference>
<dbReference type="InterPro" id="IPR036047">
    <property type="entry name" value="F-box-like_dom_sf"/>
</dbReference>
<dbReference type="InterPro" id="IPR001810">
    <property type="entry name" value="F-box_dom"/>
</dbReference>
<dbReference type="SMART" id="SM00256">
    <property type="entry name" value="FBOX"/>
    <property type="match status" value="1"/>
</dbReference>
<protein>
    <recommendedName>
        <fullName evidence="1">F-box domain-containing protein</fullName>
    </recommendedName>
</protein>
<sequence length="495" mass="56701">MVDSGRPSRGSDSESSDCSLSLDSEIRCRRRRRLRHRAKKIKGFSNYNSFDDLCESLLIDIFSRLPCRTAAQLKLVCKCWNSLISSANFVRVFNHRRHDPFSPATQDPESPPYRLLFVFHHHRRFRSMAYDYLSVAHCSSSGAVRRVDRADLSFLPHRRIGVNASCDDLILCSFSEPPGSDWTTVFYVCNLRTRQWVHLPPAVHPGRLSKDYLIGLLCAPAPCSLCLHEHGGCVDNNHDFKFMVVLIRKGETIQGEPVPLMDTVLFSSEDGQWRSVMVPSPVDLADMDKGNVVPYKGKLHWLNKDHVLVYDPHNDPNNLSHVIKLQLAYNPYINGQSIGVFQGRLRVAYTTFLEEPIFHYVWELEDYDTGKWRLVHKLQDTDLNSTGEFILHDGNAFCMGENKSRVWLLNLQRRMEGGDHEFELVDRDHKFYSRNVDVYQIADLWWPTPVPPLTCYQEKNMDIIWSKITGFGIGIVGGLSPDAMVQNKKDCATAL</sequence>
<dbReference type="AlphaFoldDB" id="A0A328E3B8"/>
<feature type="domain" description="F-box" evidence="1">
    <location>
        <begin position="53"/>
        <end position="92"/>
    </location>
</feature>
<proteinExistence type="predicted"/>
<dbReference type="Gene3D" id="1.20.1280.50">
    <property type="match status" value="1"/>
</dbReference>
<evidence type="ECO:0000313" key="3">
    <source>
        <dbReference type="Proteomes" id="UP000249390"/>
    </source>
</evidence>
<dbReference type="SUPFAM" id="SSF81383">
    <property type="entry name" value="F-box domain"/>
    <property type="match status" value="1"/>
</dbReference>
<dbReference type="PANTHER" id="PTHR35546:SF130">
    <property type="entry name" value="EXPRESSED PROTEIN"/>
    <property type="match status" value="1"/>
</dbReference>
<organism evidence="2 3">
    <name type="scientific">Cuscuta australis</name>
    <dbReference type="NCBI Taxonomy" id="267555"/>
    <lineage>
        <taxon>Eukaryota</taxon>
        <taxon>Viridiplantae</taxon>
        <taxon>Streptophyta</taxon>
        <taxon>Embryophyta</taxon>
        <taxon>Tracheophyta</taxon>
        <taxon>Spermatophyta</taxon>
        <taxon>Magnoliopsida</taxon>
        <taxon>eudicotyledons</taxon>
        <taxon>Gunneridae</taxon>
        <taxon>Pentapetalae</taxon>
        <taxon>asterids</taxon>
        <taxon>lamiids</taxon>
        <taxon>Solanales</taxon>
        <taxon>Convolvulaceae</taxon>
        <taxon>Cuscuteae</taxon>
        <taxon>Cuscuta</taxon>
        <taxon>Cuscuta subgen. Grammica</taxon>
        <taxon>Cuscuta sect. Cleistogrammica</taxon>
    </lineage>
</organism>
<comment type="caution">
    <text evidence="2">The sequence shown here is derived from an EMBL/GenBank/DDBJ whole genome shotgun (WGS) entry which is preliminary data.</text>
</comment>
<dbReference type="EMBL" id="NQVE01000054">
    <property type="protein sequence ID" value="RAL51119.1"/>
    <property type="molecule type" value="Genomic_DNA"/>
</dbReference>
<gene>
    <name evidence="2" type="ORF">DM860_005475</name>
</gene>
<evidence type="ECO:0000313" key="2">
    <source>
        <dbReference type="EMBL" id="RAL51119.1"/>
    </source>
</evidence>
<dbReference type="Proteomes" id="UP000249390">
    <property type="component" value="Unassembled WGS sequence"/>
</dbReference>
<dbReference type="Pfam" id="PF00646">
    <property type="entry name" value="F-box"/>
    <property type="match status" value="1"/>
</dbReference>
<keyword evidence="3" id="KW-1185">Reference proteome</keyword>
<evidence type="ECO:0000259" key="1">
    <source>
        <dbReference type="SMART" id="SM00256"/>
    </source>
</evidence>
<dbReference type="PANTHER" id="PTHR35546">
    <property type="entry name" value="F-BOX PROTEIN INTERACTION DOMAIN PROTEIN-RELATED"/>
    <property type="match status" value="1"/>
</dbReference>